<dbReference type="InterPro" id="IPR002213">
    <property type="entry name" value="UDP_glucos_trans"/>
</dbReference>
<gene>
    <name evidence="4" type="ORF">ACFQRF_15050</name>
</gene>
<evidence type="ECO:0000259" key="3">
    <source>
        <dbReference type="Pfam" id="PF06722"/>
    </source>
</evidence>
<dbReference type="CDD" id="cd03784">
    <property type="entry name" value="GT1_Gtf-like"/>
    <property type="match status" value="1"/>
</dbReference>
<dbReference type="InterPro" id="IPR050426">
    <property type="entry name" value="Glycosyltransferase_28"/>
</dbReference>
<evidence type="ECO:0000313" key="4">
    <source>
        <dbReference type="EMBL" id="MFC7329055.1"/>
    </source>
</evidence>
<keyword evidence="5" id="KW-1185">Reference proteome</keyword>
<proteinExistence type="inferred from homology"/>
<dbReference type="EMBL" id="JBHTBH010000006">
    <property type="protein sequence ID" value="MFC7329055.1"/>
    <property type="molecule type" value="Genomic_DNA"/>
</dbReference>
<dbReference type="Gene3D" id="3.40.50.2000">
    <property type="entry name" value="Glycogen Phosphorylase B"/>
    <property type="match status" value="2"/>
</dbReference>
<accession>A0ABW2KIU1</accession>
<dbReference type="NCBIfam" id="TIGR01426">
    <property type="entry name" value="MGT"/>
    <property type="match status" value="1"/>
</dbReference>
<sequence>MHFAFVTLPAHGHVNPTLPLVRELVRRGHRVSYAVHEPFHRTIESAGAAPIALPGEMPVPPPGGMPSRPSDFNLAGMSRMLDYFLTATRDGVAALEEHFAADRPDAVCYDAMDTVGRATAERLGLPDVALHSTHASHEDLSLLELLRSESGETSGVLPIFSMMRQVSEQLAADLGIKPTAPLNGTPAPLNIVFIPREFQIAGDTFDERFHFVGPSIGARATDENWQAPQPGRPLLFISLGTAFNNQPDFFRECLKAFGDGQWRVAMAVGGHLDASELGRVPENFDIRPRFPQLAVLSHADVFLTHAGMNSTMESLYFGVPMVAVPQMAEQDANARQAERLGFALRLGKADITADLLRRSVDQIHADQQVRGSVTEMGRKLRATDGAAAAADALEAHLAD</sequence>
<dbReference type="RefSeq" id="WP_379871698.1">
    <property type="nucleotide sequence ID" value="NZ_JBHTBH010000006.1"/>
</dbReference>
<evidence type="ECO:0000256" key="1">
    <source>
        <dbReference type="ARBA" id="ARBA00009995"/>
    </source>
</evidence>
<protein>
    <submittedName>
        <fullName evidence="4">Macrolide family glycosyltransferase</fullName>
    </submittedName>
</protein>
<dbReference type="InterPro" id="IPR010610">
    <property type="entry name" value="EryCIII-like_C"/>
</dbReference>
<dbReference type="PANTHER" id="PTHR48050:SF13">
    <property type="entry name" value="STEROL 3-BETA-GLUCOSYLTRANSFERASE UGT80A2"/>
    <property type="match status" value="1"/>
</dbReference>
<comment type="caution">
    <text evidence="4">The sequence shown here is derived from an EMBL/GenBank/DDBJ whole genome shotgun (WGS) entry which is preliminary data.</text>
</comment>
<organism evidence="4 5">
    <name type="scientific">Marinactinospora rubrisoli</name>
    <dbReference type="NCBI Taxonomy" id="2715399"/>
    <lineage>
        <taxon>Bacteria</taxon>
        <taxon>Bacillati</taxon>
        <taxon>Actinomycetota</taxon>
        <taxon>Actinomycetes</taxon>
        <taxon>Streptosporangiales</taxon>
        <taxon>Nocardiopsidaceae</taxon>
        <taxon>Marinactinospora</taxon>
    </lineage>
</organism>
<reference evidence="5" key="1">
    <citation type="journal article" date="2019" name="Int. J. Syst. Evol. Microbiol.">
        <title>The Global Catalogue of Microorganisms (GCM) 10K type strain sequencing project: providing services to taxonomists for standard genome sequencing and annotation.</title>
        <authorList>
            <consortium name="The Broad Institute Genomics Platform"/>
            <consortium name="The Broad Institute Genome Sequencing Center for Infectious Disease"/>
            <person name="Wu L."/>
            <person name="Ma J."/>
        </authorList>
    </citation>
    <scope>NUCLEOTIDE SEQUENCE [LARGE SCALE GENOMIC DNA]</scope>
    <source>
        <strain evidence="5">CGMCC 4.7382</strain>
    </source>
</reference>
<dbReference type="Pfam" id="PF06722">
    <property type="entry name" value="EryCIII-like_C"/>
    <property type="match status" value="1"/>
</dbReference>
<name>A0ABW2KIU1_9ACTN</name>
<dbReference type="SUPFAM" id="SSF53756">
    <property type="entry name" value="UDP-Glycosyltransferase/glycogen phosphorylase"/>
    <property type="match status" value="1"/>
</dbReference>
<dbReference type="Proteomes" id="UP001596540">
    <property type="component" value="Unassembled WGS sequence"/>
</dbReference>
<feature type="domain" description="Erythromycin biosynthesis protein CIII-like C-terminal" evidence="3">
    <location>
        <begin position="274"/>
        <end position="378"/>
    </location>
</feature>
<comment type="similarity">
    <text evidence="1">Belongs to the UDP-glycosyltransferase family.</text>
</comment>
<keyword evidence="2" id="KW-0808">Transferase</keyword>
<dbReference type="PANTHER" id="PTHR48050">
    <property type="entry name" value="STEROL 3-BETA-GLUCOSYLTRANSFERASE"/>
    <property type="match status" value="1"/>
</dbReference>
<evidence type="ECO:0000256" key="2">
    <source>
        <dbReference type="ARBA" id="ARBA00022679"/>
    </source>
</evidence>
<dbReference type="InterPro" id="IPR006326">
    <property type="entry name" value="UDPGT_MGT-like"/>
</dbReference>
<evidence type="ECO:0000313" key="5">
    <source>
        <dbReference type="Proteomes" id="UP001596540"/>
    </source>
</evidence>